<comment type="caution">
    <text evidence="1">The sequence shown here is derived from an EMBL/GenBank/DDBJ whole genome shotgun (WGS) entry which is preliminary data.</text>
</comment>
<protein>
    <submittedName>
        <fullName evidence="1">Uncharacterized protein</fullName>
    </submittedName>
</protein>
<accession>A0ABS0SCN2</accession>
<organism evidence="1 2">
    <name type="scientific">Aquamicrobium zhengzhouense</name>
    <dbReference type="NCBI Taxonomy" id="2781738"/>
    <lineage>
        <taxon>Bacteria</taxon>
        <taxon>Pseudomonadati</taxon>
        <taxon>Pseudomonadota</taxon>
        <taxon>Alphaproteobacteria</taxon>
        <taxon>Hyphomicrobiales</taxon>
        <taxon>Phyllobacteriaceae</taxon>
        <taxon>Aquamicrobium</taxon>
    </lineage>
</organism>
<sequence length="73" mass="7925">MTRRVMSPALRAAIHDALKRNHAAAIPVSVIVDKVRKSHPSPETSDRHLVEAIVAGATRMGLAVEFDKNADDL</sequence>
<dbReference type="EMBL" id="JADGMQ010000002">
    <property type="protein sequence ID" value="MBI1620183.1"/>
    <property type="molecule type" value="Genomic_DNA"/>
</dbReference>
<gene>
    <name evidence="1" type="ORF">IOD40_05840</name>
</gene>
<reference evidence="1 2" key="1">
    <citation type="submission" date="2020-10" db="EMBL/GenBank/DDBJ databases">
        <title>Aquamicrobium zhengzhouensis sp. nov., a exopolysaccharide producing bacterium isolated from farmland soil.</title>
        <authorList>
            <person name="Wang X."/>
        </authorList>
    </citation>
    <scope>NUCLEOTIDE SEQUENCE [LARGE SCALE GENOMIC DNA]</scope>
    <source>
        <strain evidence="2">cd-1</strain>
    </source>
</reference>
<proteinExistence type="predicted"/>
<evidence type="ECO:0000313" key="2">
    <source>
        <dbReference type="Proteomes" id="UP000601789"/>
    </source>
</evidence>
<dbReference type="RefSeq" id="WP_198475231.1">
    <property type="nucleotide sequence ID" value="NZ_JADGMQ010000002.1"/>
</dbReference>
<keyword evidence="2" id="KW-1185">Reference proteome</keyword>
<name>A0ABS0SCN2_9HYPH</name>
<dbReference type="Proteomes" id="UP000601789">
    <property type="component" value="Unassembled WGS sequence"/>
</dbReference>
<evidence type="ECO:0000313" key="1">
    <source>
        <dbReference type="EMBL" id="MBI1620183.1"/>
    </source>
</evidence>